<keyword evidence="5 6" id="KW-0472">Membrane</keyword>
<accession>A0ABT4FN47</accession>
<keyword evidence="2" id="KW-0813">Transport</keyword>
<keyword evidence="3 6" id="KW-0812">Transmembrane</keyword>
<evidence type="ECO:0000313" key="8">
    <source>
        <dbReference type="Proteomes" id="UP001209276"/>
    </source>
</evidence>
<dbReference type="EMBL" id="JAMDMM010000002">
    <property type="protein sequence ID" value="MCY9605590.1"/>
    <property type="molecule type" value="Genomic_DNA"/>
</dbReference>
<feature type="transmembrane region" description="Helical" evidence="6">
    <location>
        <begin position="238"/>
        <end position="263"/>
    </location>
</feature>
<evidence type="ECO:0000256" key="6">
    <source>
        <dbReference type="SAM" id="Phobius"/>
    </source>
</evidence>
<evidence type="ECO:0000256" key="2">
    <source>
        <dbReference type="ARBA" id="ARBA00022448"/>
    </source>
</evidence>
<feature type="transmembrane region" description="Helical" evidence="6">
    <location>
        <begin position="128"/>
        <end position="150"/>
    </location>
</feature>
<feature type="transmembrane region" description="Helical" evidence="6">
    <location>
        <begin position="162"/>
        <end position="179"/>
    </location>
</feature>
<feature type="transmembrane region" description="Helical" evidence="6">
    <location>
        <begin position="353"/>
        <end position="376"/>
    </location>
</feature>
<evidence type="ECO:0000256" key="3">
    <source>
        <dbReference type="ARBA" id="ARBA00022692"/>
    </source>
</evidence>
<feature type="transmembrane region" description="Helical" evidence="6">
    <location>
        <begin position="289"/>
        <end position="309"/>
    </location>
</feature>
<sequence>MDLLSNFDTELNPARNPSSLWRKCLLLLGPGFITAATVLGPGSITVSSSAGALMEYSVLWVLVIAAVFMSAFTAIAGKIGCLNRDSLLFIVQQQYGRWLAILIGLSVFLITAGFQTGNNIGVGLAFDAAFGGGIALWAGVFLVIALVFIWTSSNFYKLLEKVMMLMVILMIIAFIGNLFRISPDLGALAAGFVPSPPAIWGLVIAISATSFSIAGAAGQAYMVQGKGWQPQDLRKSNASAIVGIVVLCGLTLIIMITSAAVLAPQGIQVHSALDMAVQLEPLLGPLAKWLFLLGLFAASFSSFVANAVLGGMLLSDGFGWGRTLNDKSVKIFTSLLLAGSTLIAILAEANPIQLIIMAQASTVLGAPLIAIVLLLLGNNKKVLGSRTNGWFTNVTAGLASLWLLYLSVNQLLTFLQ</sequence>
<dbReference type="PANTHER" id="PTHR11706">
    <property type="entry name" value="SOLUTE CARRIER PROTEIN FAMILY 11 MEMBER"/>
    <property type="match status" value="1"/>
</dbReference>
<keyword evidence="8" id="KW-1185">Reference proteome</keyword>
<evidence type="ECO:0000256" key="1">
    <source>
        <dbReference type="ARBA" id="ARBA00004141"/>
    </source>
</evidence>
<comment type="caution">
    <text evidence="7">The sequence shown here is derived from an EMBL/GenBank/DDBJ whole genome shotgun (WGS) entry which is preliminary data.</text>
</comment>
<name>A0ABT4FN47_PANTH</name>
<feature type="transmembrane region" description="Helical" evidence="6">
    <location>
        <begin position="199"/>
        <end position="217"/>
    </location>
</feature>
<feature type="transmembrane region" description="Helical" evidence="6">
    <location>
        <begin position="58"/>
        <end position="77"/>
    </location>
</feature>
<organism evidence="7 8">
    <name type="scientific">Paenibacillus thiaminolyticus</name>
    <name type="common">Bacillus thiaminolyticus</name>
    <dbReference type="NCBI Taxonomy" id="49283"/>
    <lineage>
        <taxon>Bacteria</taxon>
        <taxon>Bacillati</taxon>
        <taxon>Bacillota</taxon>
        <taxon>Bacilli</taxon>
        <taxon>Bacillales</taxon>
        <taxon>Paenibacillaceae</taxon>
        <taxon>Paenibacillus</taxon>
    </lineage>
</organism>
<proteinExistence type="predicted"/>
<gene>
    <name evidence="7" type="ORF">M5W83_00070</name>
</gene>
<feature type="transmembrane region" description="Helical" evidence="6">
    <location>
        <begin position="25"/>
        <end position="46"/>
    </location>
</feature>
<dbReference type="InterPro" id="IPR001046">
    <property type="entry name" value="NRAMP_fam"/>
</dbReference>
<evidence type="ECO:0000256" key="5">
    <source>
        <dbReference type="ARBA" id="ARBA00023136"/>
    </source>
</evidence>
<dbReference type="RefSeq" id="WP_244194157.1">
    <property type="nucleotide sequence ID" value="NZ_CABMNB010000023.1"/>
</dbReference>
<dbReference type="Gene3D" id="1.20.1740.10">
    <property type="entry name" value="Amino acid/polyamine transporter I"/>
    <property type="match status" value="1"/>
</dbReference>
<feature type="transmembrane region" description="Helical" evidence="6">
    <location>
        <begin position="388"/>
        <end position="408"/>
    </location>
</feature>
<keyword evidence="4 6" id="KW-1133">Transmembrane helix</keyword>
<dbReference type="PANTHER" id="PTHR11706:SF33">
    <property type="entry name" value="NATURAL RESISTANCE-ASSOCIATED MACROPHAGE PROTEIN 2"/>
    <property type="match status" value="1"/>
</dbReference>
<reference evidence="7 8" key="1">
    <citation type="submission" date="2022-05" db="EMBL/GenBank/DDBJ databases">
        <title>Genome Sequencing of Bee-Associated Microbes.</title>
        <authorList>
            <person name="Dunlap C."/>
        </authorList>
    </citation>
    <scope>NUCLEOTIDE SEQUENCE [LARGE SCALE GENOMIC DNA]</scope>
    <source>
        <strain evidence="7 8">NRRL B-14613</strain>
    </source>
</reference>
<dbReference type="Pfam" id="PF01566">
    <property type="entry name" value="Nramp"/>
    <property type="match status" value="1"/>
</dbReference>
<evidence type="ECO:0000313" key="7">
    <source>
        <dbReference type="EMBL" id="MCY9605590.1"/>
    </source>
</evidence>
<feature type="transmembrane region" description="Helical" evidence="6">
    <location>
        <begin position="329"/>
        <end position="347"/>
    </location>
</feature>
<protein>
    <submittedName>
        <fullName evidence="7">Divalent metal cation transporter</fullName>
    </submittedName>
</protein>
<dbReference type="Proteomes" id="UP001209276">
    <property type="component" value="Unassembled WGS sequence"/>
</dbReference>
<dbReference type="GeneID" id="76999275"/>
<evidence type="ECO:0000256" key="4">
    <source>
        <dbReference type="ARBA" id="ARBA00022989"/>
    </source>
</evidence>
<feature type="transmembrane region" description="Helical" evidence="6">
    <location>
        <begin position="98"/>
        <end position="116"/>
    </location>
</feature>
<comment type="subcellular location">
    <subcellularLocation>
        <location evidence="1">Membrane</location>
        <topology evidence="1">Multi-pass membrane protein</topology>
    </subcellularLocation>
</comment>